<gene>
    <name evidence="2" type="ORF">FHG66_02080</name>
</gene>
<feature type="transmembrane region" description="Helical" evidence="1">
    <location>
        <begin position="69"/>
        <end position="90"/>
    </location>
</feature>
<evidence type="ECO:0000313" key="3">
    <source>
        <dbReference type="Proteomes" id="UP000305887"/>
    </source>
</evidence>
<organism evidence="2 3">
    <name type="scientific">Rubellimicrobium rubrum</name>
    <dbReference type="NCBI Taxonomy" id="2585369"/>
    <lineage>
        <taxon>Bacteria</taxon>
        <taxon>Pseudomonadati</taxon>
        <taxon>Pseudomonadota</taxon>
        <taxon>Alphaproteobacteria</taxon>
        <taxon>Rhodobacterales</taxon>
        <taxon>Roseobacteraceae</taxon>
        <taxon>Rubellimicrobium</taxon>
    </lineage>
</organism>
<evidence type="ECO:0000313" key="2">
    <source>
        <dbReference type="EMBL" id="TNC52352.1"/>
    </source>
</evidence>
<keyword evidence="1" id="KW-0472">Membrane</keyword>
<feature type="transmembrane region" description="Helical" evidence="1">
    <location>
        <begin position="40"/>
        <end position="63"/>
    </location>
</feature>
<proteinExistence type="predicted"/>
<keyword evidence="1" id="KW-0812">Transmembrane</keyword>
<dbReference type="RefSeq" id="WP_139075036.1">
    <property type="nucleotide sequence ID" value="NZ_VDFU01000002.1"/>
</dbReference>
<keyword evidence="1" id="KW-1133">Transmembrane helix</keyword>
<accession>A0A5C4N5N2</accession>
<keyword evidence="3" id="KW-1185">Reference proteome</keyword>
<dbReference type="Proteomes" id="UP000305887">
    <property type="component" value="Unassembled WGS sequence"/>
</dbReference>
<reference evidence="2 3" key="1">
    <citation type="submission" date="2019-06" db="EMBL/GenBank/DDBJ databases">
        <title>YIM 131921 draft genome.</title>
        <authorList>
            <person name="Jiang L."/>
        </authorList>
    </citation>
    <scope>NUCLEOTIDE SEQUENCE [LARGE SCALE GENOMIC DNA]</scope>
    <source>
        <strain evidence="2 3">YIM 131921</strain>
    </source>
</reference>
<name>A0A5C4N5N2_9RHOB</name>
<protein>
    <submittedName>
        <fullName evidence="2">Tryptophan synthase subunit beta</fullName>
    </submittedName>
</protein>
<dbReference type="AlphaFoldDB" id="A0A5C4N5N2"/>
<comment type="caution">
    <text evidence="2">The sequence shown here is derived from an EMBL/GenBank/DDBJ whole genome shotgun (WGS) entry which is preliminary data.</text>
</comment>
<sequence length="110" mass="12831">MPLSPRVRQKRRLLRQFAALERRVPPARRLIRLLVRHSPVVVRLPVALLLMCGGLFAVLPFLGLWMLPLGLLLLAVDLPMLRPGVSALMIRSRRWMSERLRRLRKKRAWA</sequence>
<dbReference type="EMBL" id="VDFU01000002">
    <property type="protein sequence ID" value="TNC52352.1"/>
    <property type="molecule type" value="Genomic_DNA"/>
</dbReference>
<evidence type="ECO:0000256" key="1">
    <source>
        <dbReference type="SAM" id="Phobius"/>
    </source>
</evidence>